<feature type="compositionally biased region" description="Low complexity" evidence="1">
    <location>
        <begin position="247"/>
        <end position="263"/>
    </location>
</feature>
<feature type="region of interest" description="Disordered" evidence="1">
    <location>
        <begin position="1"/>
        <end position="36"/>
    </location>
</feature>
<feature type="region of interest" description="Disordered" evidence="1">
    <location>
        <begin position="183"/>
        <end position="279"/>
    </location>
</feature>
<protein>
    <submittedName>
        <fullName evidence="2">Uncharacterized protein</fullName>
    </submittedName>
</protein>
<evidence type="ECO:0000313" key="3">
    <source>
        <dbReference type="Proteomes" id="UP000053820"/>
    </source>
</evidence>
<organism evidence="2 3">
    <name type="scientific">Hydnomerulius pinastri MD-312</name>
    <dbReference type="NCBI Taxonomy" id="994086"/>
    <lineage>
        <taxon>Eukaryota</taxon>
        <taxon>Fungi</taxon>
        <taxon>Dikarya</taxon>
        <taxon>Basidiomycota</taxon>
        <taxon>Agaricomycotina</taxon>
        <taxon>Agaricomycetes</taxon>
        <taxon>Agaricomycetidae</taxon>
        <taxon>Boletales</taxon>
        <taxon>Boletales incertae sedis</taxon>
        <taxon>Leucogyrophana</taxon>
    </lineage>
</organism>
<dbReference type="OrthoDB" id="2387165at2759"/>
<evidence type="ECO:0000256" key="1">
    <source>
        <dbReference type="SAM" id="MobiDB-lite"/>
    </source>
</evidence>
<dbReference type="AlphaFoldDB" id="A0A0C9W9V7"/>
<accession>A0A0C9W9V7</accession>
<feature type="compositionally biased region" description="Pro residues" evidence="1">
    <location>
        <begin position="264"/>
        <end position="274"/>
    </location>
</feature>
<keyword evidence="3" id="KW-1185">Reference proteome</keyword>
<dbReference type="Proteomes" id="UP000053820">
    <property type="component" value="Unassembled WGS sequence"/>
</dbReference>
<evidence type="ECO:0000313" key="2">
    <source>
        <dbReference type="EMBL" id="KIJ59777.1"/>
    </source>
</evidence>
<feature type="compositionally biased region" description="Polar residues" evidence="1">
    <location>
        <begin position="16"/>
        <end position="26"/>
    </location>
</feature>
<name>A0A0C9W9V7_9AGAM</name>
<dbReference type="InterPro" id="IPR053729">
    <property type="entry name" value="MAD2L1BP_domain_sf"/>
</dbReference>
<gene>
    <name evidence="2" type="ORF">HYDPIDRAFT_100030</name>
</gene>
<sequence>MPAAALPGEESRNPAVHTQENQSNGPASAPYVQPPAASTSKVPTVVLDAGIVTDNMAARLCISFLGHVMFLKNQVPFPIVQLAKMPGSDSTSRAAKKRQELLNSFDTLTSHLYTTFIALSTALALKGTSDKSNLTEEHEEGESGDQKVGVGRAFLAVVLGPTVGSARSRLIVGIDGLETKIWGLRDHAPPSSGVKTESDDSDDTSHSESGSENEDDDESGEDEDSEASDSESENEDSGASPPPSRSPSPASSSGSCSSTSPPQARSPPLRPPPQHHVEEPDSLRAAERLLSRTLASACAEDDGQGMASEMAPTQTHVLLRAPRRFVHPSWTPRQNLCASLDGYLAEFLEESGEVVGSDALGKRRKKGAKVEGVWIRSHGHESRPGGTDEELAENDELIWWSWDGKLVGFADW</sequence>
<feature type="compositionally biased region" description="Acidic residues" evidence="1">
    <location>
        <begin position="211"/>
        <end position="236"/>
    </location>
</feature>
<reference evidence="2 3" key="1">
    <citation type="submission" date="2014-04" db="EMBL/GenBank/DDBJ databases">
        <title>Evolutionary Origins and Diversification of the Mycorrhizal Mutualists.</title>
        <authorList>
            <consortium name="DOE Joint Genome Institute"/>
            <consortium name="Mycorrhizal Genomics Consortium"/>
            <person name="Kohler A."/>
            <person name="Kuo A."/>
            <person name="Nagy L.G."/>
            <person name="Floudas D."/>
            <person name="Copeland A."/>
            <person name="Barry K.W."/>
            <person name="Cichocki N."/>
            <person name="Veneault-Fourrey C."/>
            <person name="LaButti K."/>
            <person name="Lindquist E.A."/>
            <person name="Lipzen A."/>
            <person name="Lundell T."/>
            <person name="Morin E."/>
            <person name="Murat C."/>
            <person name="Riley R."/>
            <person name="Ohm R."/>
            <person name="Sun H."/>
            <person name="Tunlid A."/>
            <person name="Henrissat B."/>
            <person name="Grigoriev I.V."/>
            <person name="Hibbett D.S."/>
            <person name="Martin F."/>
        </authorList>
    </citation>
    <scope>NUCLEOTIDE SEQUENCE [LARGE SCALE GENOMIC DNA]</scope>
    <source>
        <strain evidence="2 3">MD-312</strain>
    </source>
</reference>
<proteinExistence type="predicted"/>
<dbReference type="HOGENOM" id="CLU_035340_1_0_1"/>
<dbReference type="Gene3D" id="3.30.900.20">
    <property type="match status" value="1"/>
</dbReference>
<dbReference type="EMBL" id="KN839881">
    <property type="protein sequence ID" value="KIJ59777.1"/>
    <property type="molecule type" value="Genomic_DNA"/>
</dbReference>